<gene>
    <name evidence="2" type="primary">RdRp</name>
</gene>
<organismHost>
    <name type="scientific">Triticum aestivum</name>
    <name type="common">Wheat</name>
    <dbReference type="NCBI Taxonomy" id="4565"/>
</organismHost>
<keyword evidence="2" id="KW-0548">Nucleotidyltransferase</keyword>
<organismHost>
    <name type="scientific">Hordeum vulgare</name>
    <name type="common">Barley</name>
    <dbReference type="NCBI Taxonomy" id="4513"/>
</organismHost>
<protein>
    <submittedName>
        <fullName evidence="2">RNA-dependent RNA polymerase</fullName>
    </submittedName>
</protein>
<organismHost>
    <name type="scientific">Avena sativa</name>
    <name type="common">Oat</name>
    <dbReference type="NCBI Taxonomy" id="4498"/>
</organismHost>
<organismHost>
    <name type="scientific">Zea mays</name>
    <name type="common">Maize</name>
    <dbReference type="NCBI Taxonomy" id="4577"/>
</organismHost>
<dbReference type="EMBL" id="HF954985">
    <property type="protein sequence ID" value="CCW59422.1"/>
    <property type="molecule type" value="Genomic_RNA"/>
</dbReference>
<feature type="region of interest" description="Disordered" evidence="1">
    <location>
        <begin position="24"/>
        <end position="71"/>
    </location>
</feature>
<name>A0A060Q751_RBSDV</name>
<organism evidence="2 3">
    <name type="scientific">Rice black streaked dwarf virus</name>
    <name type="common">RBSDV</name>
    <dbReference type="NCBI Taxonomy" id="10990"/>
    <lineage>
        <taxon>Viruses</taxon>
        <taxon>Riboviria</taxon>
        <taxon>Orthornavirae</taxon>
        <taxon>Duplornaviricota</taxon>
        <taxon>Resentoviricetes</taxon>
        <taxon>Reovirales</taxon>
        <taxon>Spinareoviridae</taxon>
        <taxon>Fijivirus</taxon>
        <taxon>Fijivirus alporyzae</taxon>
    </lineage>
</organism>
<proteinExistence type="predicted"/>
<evidence type="ECO:0000256" key="1">
    <source>
        <dbReference type="SAM" id="MobiDB-lite"/>
    </source>
</evidence>
<dbReference type="Proteomes" id="UP000170263">
    <property type="component" value="Genome"/>
</dbReference>
<dbReference type="GO" id="GO:0003968">
    <property type="term" value="F:RNA-directed RNA polymerase activity"/>
    <property type="evidence" value="ECO:0007669"/>
    <property type="project" value="UniProtKB-KW"/>
</dbReference>
<evidence type="ECO:0000313" key="2">
    <source>
        <dbReference type="EMBL" id="CCW59422.1"/>
    </source>
</evidence>
<keyword evidence="2" id="KW-0696">RNA-directed RNA polymerase</keyword>
<feature type="compositionally biased region" description="Basic and acidic residues" evidence="1">
    <location>
        <begin position="52"/>
        <end position="65"/>
    </location>
</feature>
<dbReference type="Gene3D" id="3.90.1850.10">
    <property type="entry name" value="RNA-directed RNA polymerase lambda-3"/>
    <property type="match status" value="1"/>
</dbReference>
<organismHost>
    <name type="scientific">Oryza sativa</name>
    <name type="common">Rice</name>
    <dbReference type="NCBI Taxonomy" id="4530"/>
</organismHost>
<reference evidence="2 3" key="2">
    <citation type="submission" date="2013-04" db="EMBL/GenBank/DDBJ databases">
        <title>Virus Molecular Detection of Rice Black-Streaked Dwarf Virus and Southern Rice Black-Streaked Dwarf Virus in Anhui province.</title>
        <authorList>
            <person name="Jiang T."/>
            <person name="Chen L."/>
            <person name="Li X.Y."/>
            <person name="Ding K.J."/>
        </authorList>
    </citation>
    <scope>NUCLEOTIDE SEQUENCE [LARGE SCALE GENOMIC DNA]</scope>
    <source>
        <strain evidence="2">AH-MX8</strain>
    </source>
</reference>
<sequence>MVERKFSRSAEICLKKFESIQQFRQKKQQQEASTDKSHSQSIKIKPPGPRASDGKKDSSTRRNENASKYSPNFQQAKDEYIQLLHSKDVALDVIIEKAEDIRNVFIGELPLTREVIENNLNDVAVVLNNASDLILKLFQSDNGILQECVVPVSVIQKDIFPVLHPSEIFDYNGFGIDETNNLAISPTIRYLPNWNVQKIRNTIDLLKNDNTVQKATNLASDFGSVSNTLKRRLLIGIDRMFNKLSIQHRFGTFESQIFSCFLMKQLLTEEQCYVNLPNCVRKSKFQKRGIDTVCWQYLRQILLHYNCFPFYHHTHNARFGVLDSTKISIHTDLPVSCVLPSVLHGLLNGIVSEMLCDLNSDTALIYAKHLMNCSQQSTYQRQLDFKDDFRSWPKLCYDKIGYVLAVLYSSDMKPLEQRIEHIDSEFWIDEKEKTTLELSVSKLPEYMKKFVVESINNCVKLGNEVKSKISANQTILLSRDLSNDEVISARLSASKNTEFLRWLTMTSTIVSNFGIYNKTSLLLEYEKSVGTKQDVMVSKPDCKISIVTEQGMTIPLINDWSKVPILNEMSELFDQNWKSDLINEFENIDDFEKRFVTFLTNKSGGQKSEEPTLSKELKGISNARVIAFALNRNDYHDELKFIKMLMSYGKCAIRFQIDRRARVIVIVPNAIQSSELFLLLGFNALKTNKKHNEKIAVGKQIGNLLDARVQMCNTGDVSSVKNSGDMKGMDAHAIPNLTLFLRNKMIEVLFELDPSKNCSRFFFSEDKEYTLKEKHPQFEEIYSRKLRGVVIHAAKCLFYMFSMNMYLDDHFFADSQTVSDQTFQTGFFATSAPHTLFLSLFLLNLDRKFFSFLDNRLISGMHSVMGHDVLEVIKNGVKFPDVGRIWVSLRQNDLSKLNYEEELSLSRMYGVFLQQAALLGVYVPYPSRMSLFCDERSDTTKRHTLDMIKIIMDVISAKAQRSYGIDNGLSIGYSIWSCHRSSRYIYSNADKIKISKLIEMNKNFGFNFIVSHNVVEQSIRFIYPFVTVMCSPISWPMLTFAIPDVSDSNKVLTYRSKAFTSLNGDGAYMLINQMFFTSNEQHMFQFVDYVKHQSKVVELKLNSNFLDWETRHKWGFTFGEHLLRFKRLRHLTESRKNELGLGDIEVMVHNLSKYLDSNRVLMSFNSISVLKSHKIEVPYGLMYVNHNRSKIDQSLTVRAESLEERAFLDSVFLKHILDYNLIPKDLEVLKSHALCAVKLRIYGDFDYSCEHDGVIEPSQGAQFNILLPFLPGYHLNSAYGKLFSYSTLPTVRDRDISGTLGEITGSLSASFDVDAAIEFGAHVYNVNPSLVDAAGTAIGIPQGLLNHYKNLVNAFVMNNFNLKYHSIFLNVKYFGLNGSLKHFSQYGDYSSCLVRFDSINKLDRYHNVFVRDFIFAYIHELNGRRVYLDYSIHSLLLVMSRGSIKYFTSHLSQLFNPMLTLEFD</sequence>
<keyword evidence="2" id="KW-0808">Transferase</keyword>
<reference evidence="2 3" key="1">
    <citation type="submission" date="2013-04" db="EMBL/GenBank/DDBJ databases">
        <title>Molecular characterization of segments 1 to 10 of Southern rice black-streaked dwarf virus in Anhui.</title>
        <authorList>
            <person name="Li X.Y."/>
            <person name="He Z.L."/>
            <person name="Jiang T."/>
        </authorList>
    </citation>
    <scope>NUCLEOTIDE SEQUENCE [LARGE SCALE GENOMIC DNA]</scope>
    <source>
        <strain evidence="2">AH-MX8</strain>
    </source>
</reference>
<dbReference type="Pfam" id="PF22212">
    <property type="entry name" value="CPV_RdRP_pol_dom"/>
    <property type="match status" value="1"/>
</dbReference>
<accession>A0A060Q751</accession>
<evidence type="ECO:0000313" key="3">
    <source>
        <dbReference type="Proteomes" id="UP000170263"/>
    </source>
</evidence>